<dbReference type="Proteomes" id="UP000251060">
    <property type="component" value="Unassembled WGS sequence"/>
</dbReference>
<feature type="transmembrane region" description="Helical" evidence="9">
    <location>
        <begin position="15"/>
        <end position="33"/>
    </location>
</feature>
<dbReference type="Proteomes" id="UP000295404">
    <property type="component" value="Unassembled WGS sequence"/>
</dbReference>
<dbReference type="EMBL" id="PVBU01000004">
    <property type="protein sequence ID" value="PQV42835.1"/>
    <property type="molecule type" value="Genomic_DNA"/>
</dbReference>
<keyword evidence="5 9" id="KW-0653">Protein transport</keyword>
<dbReference type="HAMAP" id="MF_01463_A">
    <property type="entry name" value="SecD_A"/>
    <property type="match status" value="1"/>
</dbReference>
<dbReference type="AlphaFoldDB" id="A0A285FZC6"/>
<reference evidence="11 16" key="3">
    <citation type="submission" date="2018-02" db="EMBL/GenBank/DDBJ databases">
        <title>Subsurface microbial communities from deep shales in Ohio and West Virginia, USA.</title>
        <authorList>
            <person name="Wrighton K."/>
        </authorList>
    </citation>
    <scope>NUCLEOTIDE SEQUENCE [LARGE SCALE GENOMIC DNA]</scope>
    <source>
        <strain evidence="11 16">DSM 10369</strain>
        <strain evidence="14 18">WG1_MB</strain>
    </source>
</reference>
<dbReference type="GO" id="GO:0005886">
    <property type="term" value="C:plasma membrane"/>
    <property type="evidence" value="ECO:0007669"/>
    <property type="project" value="UniProtKB-SubCell"/>
</dbReference>
<dbReference type="EMBL" id="SMMS01000001">
    <property type="protein sequence ID" value="TCL11717.1"/>
    <property type="molecule type" value="Genomic_DNA"/>
</dbReference>
<keyword evidence="8 9" id="KW-0472">Membrane</keyword>
<dbReference type="Gene3D" id="1.20.1640.10">
    <property type="entry name" value="Multidrug efflux transporter AcrB transmembrane domain"/>
    <property type="match status" value="1"/>
</dbReference>
<comment type="subcellular location">
    <subcellularLocation>
        <location evidence="1 9">Cell membrane</location>
        <topology evidence="1 9">Multi-pass membrane protein</topology>
    </subcellularLocation>
</comment>
<evidence type="ECO:0000256" key="6">
    <source>
        <dbReference type="ARBA" id="ARBA00022989"/>
    </source>
</evidence>
<dbReference type="NCBIfam" id="NF006217">
    <property type="entry name" value="PRK08343.1-3"/>
    <property type="match status" value="1"/>
</dbReference>
<dbReference type="RefSeq" id="WP_096712338.1">
    <property type="nucleotide sequence ID" value="NZ_OBDR01000005.1"/>
</dbReference>
<comment type="function">
    <text evidence="9">Involved in protein export.</text>
</comment>
<feature type="transmembrane region" description="Helical" evidence="9">
    <location>
        <begin position="497"/>
        <end position="519"/>
    </location>
</feature>
<dbReference type="Gene3D" id="3.30.70.3220">
    <property type="match status" value="1"/>
</dbReference>
<name>A0A285FZC6_9EURY</name>
<accession>A0A285FZC6</accession>
<sequence>MSEEKPKGLLSDWRVRIFIIAILLSLVAIQPWYSADEGFDTNLDYGLDLEGGSWLQVSLQGAVIQANVDSGMTASALVENIVGSPVEVVNVIPPSEGQSTITISLKTQASVTQSQLNQLGLSDSSVSREGNLSEITLYTTEQQLIATYLSEELNAEVIPYAVPGGVEYEIRTKAEQETVENLLADVGGSLLTDENGDKLYRKGVRTETRDLTKEILSEKLNALGLKDIPVRTVGDEYILMDFAGIDLTTAKEIAQKPGKFEIRIQTEGNNTKHVLYGDDISSVGVPSRHDGQWYTPFKLTLDGANALQEAAIETGAVNDPNSHWLYMYLDDKEVYGAPLSPSAASRIRTNPIYSWEASTGADNESKAQAEQLQIHLRAGALPVNVELVGSGQVDASLGDQFKKQAVLAGLLSMLAVAGVVYRRYGKKQILVPMVATSVSEVLMILGFAAAVGWQLDLPSIAGIIAVIGTGIDHLVIITDEVLYEGKLPPTKVYLSRIARAFSIIFAAAATTIIAMSPLVVMGFGALKGFAITTIVGVLIGVLIARPVYGKVIKEVLQEKGEKQ</sequence>
<dbReference type="InterPro" id="IPR048634">
    <property type="entry name" value="SecD_SecF_C"/>
</dbReference>
<keyword evidence="2 9" id="KW-0813">Transport</keyword>
<evidence type="ECO:0000256" key="5">
    <source>
        <dbReference type="ARBA" id="ARBA00022927"/>
    </source>
</evidence>
<dbReference type="PANTHER" id="PTHR30081">
    <property type="entry name" value="PROTEIN-EXPORT MEMBRANE PROTEIN SEC"/>
    <property type="match status" value="1"/>
</dbReference>
<feature type="transmembrane region" description="Helical" evidence="9">
    <location>
        <begin position="459"/>
        <end position="477"/>
    </location>
</feature>
<evidence type="ECO:0000256" key="7">
    <source>
        <dbReference type="ARBA" id="ARBA00023010"/>
    </source>
</evidence>
<reference evidence="13" key="2">
    <citation type="submission" date="2017-09" db="EMBL/GenBank/DDBJ databases">
        <authorList>
            <person name="Ehlers B."/>
            <person name="Leendertz F.H."/>
        </authorList>
    </citation>
    <scope>NUCLEOTIDE SEQUENCE [LARGE SCALE GENOMIC DNA]</scope>
    <source>
        <strain evidence="13">WG-1MB</strain>
    </source>
</reference>
<proteinExistence type="inferred from homology"/>
<evidence type="ECO:0000259" key="10">
    <source>
        <dbReference type="Pfam" id="PF02355"/>
    </source>
</evidence>
<feature type="domain" description="Protein export membrane protein SecD/SecF C-terminal" evidence="10">
    <location>
        <begin position="386"/>
        <end position="542"/>
    </location>
</feature>
<feature type="transmembrane region" description="Helical" evidence="9">
    <location>
        <begin position="429"/>
        <end position="453"/>
    </location>
</feature>
<evidence type="ECO:0000313" key="15">
    <source>
        <dbReference type="Proteomes" id="UP000217726"/>
    </source>
</evidence>
<evidence type="ECO:0000313" key="14">
    <source>
        <dbReference type="EMBL" id="TCL11717.1"/>
    </source>
</evidence>
<evidence type="ECO:0000256" key="1">
    <source>
        <dbReference type="ARBA" id="ARBA00004651"/>
    </source>
</evidence>
<dbReference type="EMBL" id="RJJF01000012">
    <property type="protein sequence ID" value="RNI10488.1"/>
    <property type="molecule type" value="Genomic_DNA"/>
</dbReference>
<comment type="similarity">
    <text evidence="9">Belongs to the SecD/SecF family. SecD subfamily.</text>
</comment>
<feature type="transmembrane region" description="Helical" evidence="9">
    <location>
        <begin position="405"/>
        <end position="422"/>
    </location>
</feature>
<evidence type="ECO:0000256" key="4">
    <source>
        <dbReference type="ARBA" id="ARBA00022692"/>
    </source>
</evidence>
<evidence type="ECO:0000256" key="2">
    <source>
        <dbReference type="ARBA" id="ARBA00022448"/>
    </source>
</evidence>
<evidence type="ECO:0000313" key="17">
    <source>
        <dbReference type="Proteomes" id="UP000273978"/>
    </source>
</evidence>
<evidence type="ECO:0000256" key="9">
    <source>
        <dbReference type="HAMAP-Rule" id="MF_01463"/>
    </source>
</evidence>
<dbReference type="GO" id="GO:0065002">
    <property type="term" value="P:intracellular protein transmembrane transport"/>
    <property type="evidence" value="ECO:0007669"/>
    <property type="project" value="UniProtKB-UniRule"/>
</dbReference>
<reference evidence="12 17" key="4">
    <citation type="submission" date="2018-10" db="EMBL/GenBank/DDBJ databases">
        <title>Cultivation of a novel Methanohalophilus strain from Kebrit Deep of the Red Sea and a genomic comparison of members of the genus Methanohalophilus.</title>
        <authorList>
            <person name="Guan Y."/>
            <person name="Ngugi D.K."/>
            <person name="Stingl U."/>
        </authorList>
    </citation>
    <scope>NUCLEOTIDE SEQUENCE [LARGE SCALE GENOMIC DNA]</scope>
    <source>
        <strain evidence="12 17">DSM 10369</strain>
    </source>
</reference>
<dbReference type="Proteomes" id="UP000273978">
    <property type="component" value="Unassembled WGS sequence"/>
</dbReference>
<gene>
    <name evidence="9" type="primary">secD</name>
    <name evidence="11" type="ORF">B0H22_10492</name>
    <name evidence="14" type="ORF">C7960_0897</name>
    <name evidence="12" type="ORF">EDD83_03760</name>
    <name evidence="13" type="ORF">SAMN06295989_10559</name>
</gene>
<dbReference type="SUPFAM" id="SSF82866">
    <property type="entry name" value="Multidrug efflux transporter AcrB transmembrane domain"/>
    <property type="match status" value="1"/>
</dbReference>
<evidence type="ECO:0000313" key="12">
    <source>
        <dbReference type="EMBL" id="RNI10488.1"/>
    </source>
</evidence>
<keyword evidence="4 9" id="KW-0812">Transmembrane</keyword>
<dbReference type="Proteomes" id="UP000217726">
    <property type="component" value="Unassembled WGS sequence"/>
</dbReference>
<evidence type="ECO:0000313" key="18">
    <source>
        <dbReference type="Proteomes" id="UP000295404"/>
    </source>
</evidence>
<dbReference type="InterPro" id="IPR022813">
    <property type="entry name" value="SecD/SecF_arch_bac"/>
</dbReference>
<dbReference type="GO" id="GO:0006605">
    <property type="term" value="P:protein targeting"/>
    <property type="evidence" value="ECO:0007669"/>
    <property type="project" value="UniProtKB-UniRule"/>
</dbReference>
<evidence type="ECO:0000256" key="3">
    <source>
        <dbReference type="ARBA" id="ARBA00022475"/>
    </source>
</evidence>
<keyword evidence="3 9" id="KW-1003">Cell membrane</keyword>
<dbReference type="OrthoDB" id="146638at2157"/>
<comment type="subunit">
    <text evidence="9">Part of the protein translocation apparatus. Forms a complex with SecF.</text>
</comment>
<feature type="transmembrane region" description="Helical" evidence="9">
    <location>
        <begin position="525"/>
        <end position="544"/>
    </location>
</feature>
<keyword evidence="15" id="KW-1185">Reference proteome</keyword>
<dbReference type="Pfam" id="PF02355">
    <property type="entry name" value="SecD_SecF_C"/>
    <property type="match status" value="1"/>
</dbReference>
<evidence type="ECO:0000313" key="11">
    <source>
        <dbReference type="EMBL" id="PQV42835.1"/>
    </source>
</evidence>
<dbReference type="PANTHER" id="PTHR30081:SF1">
    <property type="entry name" value="PROTEIN TRANSLOCASE SUBUNIT SECD"/>
    <property type="match status" value="1"/>
</dbReference>
<evidence type="ECO:0000313" key="13">
    <source>
        <dbReference type="EMBL" id="SNY16154.1"/>
    </source>
</evidence>
<dbReference type="EMBL" id="OBDR01000005">
    <property type="protein sequence ID" value="SNY16154.1"/>
    <property type="molecule type" value="Genomic_DNA"/>
</dbReference>
<evidence type="ECO:0000313" key="16">
    <source>
        <dbReference type="Proteomes" id="UP000251060"/>
    </source>
</evidence>
<keyword evidence="7 9" id="KW-0811">Translocation</keyword>
<reference evidence="15" key="1">
    <citation type="submission" date="2017-09" db="EMBL/GenBank/DDBJ databases">
        <authorList>
            <person name="Varghese N."/>
            <person name="Submissions S."/>
        </authorList>
    </citation>
    <scope>NUCLEOTIDE SEQUENCE [LARGE SCALE GENOMIC DNA]</scope>
    <source>
        <strain evidence="15">WG-1MB</strain>
    </source>
</reference>
<dbReference type="InterPro" id="IPR024912">
    <property type="entry name" value="SecD_arc"/>
</dbReference>
<protein>
    <recommendedName>
        <fullName evidence="9">Protein-export membrane protein SecD</fullName>
    </recommendedName>
</protein>
<keyword evidence="6 9" id="KW-1133">Transmembrane helix</keyword>
<evidence type="ECO:0000256" key="8">
    <source>
        <dbReference type="ARBA" id="ARBA00023136"/>
    </source>
</evidence>
<organism evidence="13 15">
    <name type="scientific">Methanohalophilus euhalobius</name>
    <dbReference type="NCBI Taxonomy" id="51203"/>
    <lineage>
        <taxon>Archaea</taxon>
        <taxon>Methanobacteriati</taxon>
        <taxon>Methanobacteriota</taxon>
        <taxon>Stenosarchaea group</taxon>
        <taxon>Methanomicrobia</taxon>
        <taxon>Methanosarcinales</taxon>
        <taxon>Methanosarcinaceae</taxon>
        <taxon>Methanohalophilus</taxon>
    </lineage>
</organism>